<keyword evidence="2" id="KW-0689">Ribosomal protein</keyword>
<dbReference type="SUPFAM" id="SSF56808">
    <property type="entry name" value="Ribosomal protein L1"/>
    <property type="match status" value="1"/>
</dbReference>
<dbReference type="GO" id="GO:0003735">
    <property type="term" value="F:structural constituent of ribosome"/>
    <property type="evidence" value="ECO:0007669"/>
    <property type="project" value="InterPro"/>
</dbReference>
<name>A0A8T3YJZ5_9ARCH</name>
<evidence type="ECO:0000256" key="3">
    <source>
        <dbReference type="ARBA" id="ARBA00023274"/>
    </source>
</evidence>
<dbReference type="InterPro" id="IPR028364">
    <property type="entry name" value="Ribosomal_uL1/biogenesis"/>
</dbReference>
<evidence type="ECO:0000256" key="2">
    <source>
        <dbReference type="ARBA" id="ARBA00022980"/>
    </source>
</evidence>
<dbReference type="GO" id="GO:0003723">
    <property type="term" value="F:RNA binding"/>
    <property type="evidence" value="ECO:0007669"/>
    <property type="project" value="InterPro"/>
</dbReference>
<dbReference type="EMBL" id="JACQPB010000031">
    <property type="protein sequence ID" value="MBI4210345.1"/>
    <property type="molecule type" value="Genomic_DNA"/>
</dbReference>
<dbReference type="InterPro" id="IPR016095">
    <property type="entry name" value="Ribosomal_uL1_3-a/b-sand"/>
</dbReference>
<dbReference type="PANTHER" id="PTHR36427">
    <property type="entry name" value="54S RIBOSOMAL PROTEIN L1, MITOCHONDRIAL"/>
    <property type="match status" value="1"/>
</dbReference>
<dbReference type="Gene3D" id="3.30.190.20">
    <property type="match status" value="1"/>
</dbReference>
<comment type="caution">
    <text evidence="4">The sequence shown here is derived from an EMBL/GenBank/DDBJ whole genome shotgun (WGS) entry which is preliminary data.</text>
</comment>
<evidence type="ECO:0000313" key="5">
    <source>
        <dbReference type="Proteomes" id="UP000732298"/>
    </source>
</evidence>
<evidence type="ECO:0008006" key="6">
    <source>
        <dbReference type="Google" id="ProtNLM"/>
    </source>
</evidence>
<proteinExistence type="inferred from homology"/>
<dbReference type="InterPro" id="IPR023674">
    <property type="entry name" value="Ribosomal_uL1-like"/>
</dbReference>
<dbReference type="PIRSF" id="PIRSF002155">
    <property type="entry name" value="Ribosomal_L1"/>
    <property type="match status" value="1"/>
</dbReference>
<gene>
    <name evidence="4" type="ORF">HY544_02455</name>
</gene>
<organism evidence="4 5">
    <name type="scientific">Candidatus Iainarchaeum sp</name>
    <dbReference type="NCBI Taxonomy" id="3101447"/>
    <lineage>
        <taxon>Archaea</taxon>
        <taxon>Candidatus Iainarchaeota</taxon>
        <taxon>Candidatus Iainarchaeia</taxon>
        <taxon>Candidatus Iainarchaeales</taxon>
        <taxon>Candidatus Iainarchaeaceae</taxon>
        <taxon>Candidatus Iainarchaeum</taxon>
    </lineage>
</organism>
<evidence type="ECO:0000313" key="4">
    <source>
        <dbReference type="EMBL" id="MBI4210345.1"/>
    </source>
</evidence>
<dbReference type="GO" id="GO:0015934">
    <property type="term" value="C:large ribosomal subunit"/>
    <property type="evidence" value="ECO:0007669"/>
    <property type="project" value="InterPro"/>
</dbReference>
<dbReference type="Gene3D" id="3.40.50.790">
    <property type="match status" value="1"/>
</dbReference>
<sequence>MDSKQVLQALQYAKALSKKRKFEQSIEMVLNFKGIDFKKAESRIDLDVRLPHATGRQAAVKSLVFVKDPNFAEEIKGKATRIIMDADIPALKKKDVDMFIRDYNVFLAEGASILAVAKHLGQQLAPKGRMPKPIQPSVASLEQALRSVSTYTKITNKKGKFMPVIHAVVGKESFKENEVAENIMEIYNAVVNAIPAKEGGIKSVYVKLTMGKPIKVGEKYAPEQSQNAQAMMKGGNA</sequence>
<accession>A0A8T3YJZ5</accession>
<dbReference type="GO" id="GO:0006412">
    <property type="term" value="P:translation"/>
    <property type="evidence" value="ECO:0007669"/>
    <property type="project" value="InterPro"/>
</dbReference>
<dbReference type="Proteomes" id="UP000732298">
    <property type="component" value="Unassembled WGS sequence"/>
</dbReference>
<protein>
    <recommendedName>
        <fullName evidence="6">50S ribosomal protein L1</fullName>
    </recommendedName>
</protein>
<dbReference type="AlphaFoldDB" id="A0A8T3YJZ5"/>
<dbReference type="Pfam" id="PF00687">
    <property type="entry name" value="Ribosomal_L1"/>
    <property type="match status" value="1"/>
</dbReference>
<evidence type="ECO:0000256" key="1">
    <source>
        <dbReference type="ARBA" id="ARBA00010531"/>
    </source>
</evidence>
<reference evidence="4" key="1">
    <citation type="submission" date="2020-07" db="EMBL/GenBank/DDBJ databases">
        <title>Huge and variable diversity of episymbiotic CPR bacteria and DPANN archaea in groundwater ecosystems.</title>
        <authorList>
            <person name="He C.Y."/>
            <person name="Keren R."/>
            <person name="Whittaker M."/>
            <person name="Farag I.F."/>
            <person name="Doudna J."/>
            <person name="Cate J.H.D."/>
            <person name="Banfield J.F."/>
        </authorList>
    </citation>
    <scope>NUCLEOTIDE SEQUENCE</scope>
    <source>
        <strain evidence="4">NC_groundwater_1296_Ag_S-0.2um_52_80</strain>
    </source>
</reference>
<dbReference type="PANTHER" id="PTHR36427:SF3">
    <property type="entry name" value="LARGE RIBOSOMAL SUBUNIT PROTEIN UL1M"/>
    <property type="match status" value="1"/>
</dbReference>
<dbReference type="CDD" id="cd00403">
    <property type="entry name" value="Ribosomal_L1"/>
    <property type="match status" value="1"/>
</dbReference>
<dbReference type="InterPro" id="IPR002143">
    <property type="entry name" value="Ribosomal_uL1"/>
</dbReference>
<comment type="similarity">
    <text evidence="1">Belongs to the universal ribosomal protein uL1 family.</text>
</comment>
<keyword evidence="3" id="KW-0687">Ribonucleoprotein</keyword>